<dbReference type="Pfam" id="PF12833">
    <property type="entry name" value="HTH_18"/>
    <property type="match status" value="1"/>
</dbReference>
<keyword evidence="2" id="KW-0238">DNA-binding</keyword>
<gene>
    <name evidence="5" type="ORF">PQO03_06560</name>
</gene>
<dbReference type="Gene3D" id="1.10.10.60">
    <property type="entry name" value="Homeodomain-like"/>
    <property type="match status" value="1"/>
</dbReference>
<evidence type="ECO:0000313" key="6">
    <source>
        <dbReference type="Proteomes" id="UP001214250"/>
    </source>
</evidence>
<reference evidence="5 6" key="1">
    <citation type="submission" date="2023-02" db="EMBL/GenBank/DDBJ databases">
        <title>Genome sequence of Lentisphaera profundi SAORIC-696.</title>
        <authorList>
            <person name="Kim e."/>
            <person name="Cho J.-C."/>
            <person name="Choi A."/>
            <person name="Kang I."/>
        </authorList>
    </citation>
    <scope>NUCLEOTIDE SEQUENCE [LARGE SCALE GENOMIC DNA]</scope>
    <source>
        <strain evidence="5 6">SAORIC-696</strain>
    </source>
</reference>
<keyword evidence="1" id="KW-0805">Transcription regulation</keyword>
<organism evidence="5 6">
    <name type="scientific">Lentisphaera profundi</name>
    <dbReference type="NCBI Taxonomy" id="1658616"/>
    <lineage>
        <taxon>Bacteria</taxon>
        <taxon>Pseudomonadati</taxon>
        <taxon>Lentisphaerota</taxon>
        <taxon>Lentisphaeria</taxon>
        <taxon>Lentisphaerales</taxon>
        <taxon>Lentisphaeraceae</taxon>
        <taxon>Lentisphaera</taxon>
    </lineage>
</organism>
<dbReference type="InterPro" id="IPR028082">
    <property type="entry name" value="Peripla_BP_I"/>
</dbReference>
<dbReference type="EMBL" id="CP117811">
    <property type="protein sequence ID" value="WDE95377.1"/>
    <property type="molecule type" value="Genomic_DNA"/>
</dbReference>
<sequence>MSQIKNIALAFPLGVDHLAQVAFGVRSFVASYNWQFLTNPERHRLEIRDLKNWKGDGIIAQINSEEEAEHILKLGISCINISGVLSDSPVPRVRADYYGMGKNAAEYFLKKGHKEFAYYGIQNVWYSKETQRGFEETLSKYGYVLKTYEAPSGMNLEWFKENEKLHKFLSSLAKKTALLAAHDPRAVEVQQACIQLAIQVPEDLSIMGINDDAVQCELSSPPLSSIQRNSRHLGLIVAQQLDGLIKGEDQETTDIIVPCGEVFERDSTAIITLYNPEIAEVVEYIRLNALQQINVEAAAGHIGRSRRWLEYHFKDELKQTPLEFIARIRAEKAMELLQSDSSIRITEAAFKLGFSSSNQLNKYLMRFYGKNAKAIRSMQ</sequence>
<dbReference type="SUPFAM" id="SSF53822">
    <property type="entry name" value="Periplasmic binding protein-like I"/>
    <property type="match status" value="1"/>
</dbReference>
<dbReference type="Proteomes" id="UP001214250">
    <property type="component" value="Chromosome 1"/>
</dbReference>
<dbReference type="RefSeq" id="WP_274148880.1">
    <property type="nucleotide sequence ID" value="NZ_CP117811.1"/>
</dbReference>
<protein>
    <submittedName>
        <fullName evidence="5">Substrate-binding domain-containing protein</fullName>
    </submittedName>
</protein>
<proteinExistence type="predicted"/>
<dbReference type="PANTHER" id="PTHR30146">
    <property type="entry name" value="LACI-RELATED TRANSCRIPTIONAL REPRESSOR"/>
    <property type="match status" value="1"/>
</dbReference>
<dbReference type="InterPro" id="IPR018060">
    <property type="entry name" value="HTH_AraC"/>
</dbReference>
<dbReference type="PROSITE" id="PS01124">
    <property type="entry name" value="HTH_ARAC_FAMILY_2"/>
    <property type="match status" value="1"/>
</dbReference>
<evidence type="ECO:0000259" key="4">
    <source>
        <dbReference type="PROSITE" id="PS01124"/>
    </source>
</evidence>
<dbReference type="PANTHER" id="PTHR30146:SF24">
    <property type="entry name" value="XYLOSE OPERON REGULATORY PROTEIN"/>
    <property type="match status" value="1"/>
</dbReference>
<evidence type="ECO:0000256" key="3">
    <source>
        <dbReference type="ARBA" id="ARBA00023163"/>
    </source>
</evidence>
<dbReference type="CDD" id="cd01543">
    <property type="entry name" value="PBP1_XylR"/>
    <property type="match status" value="1"/>
</dbReference>
<accession>A0ABY7VNX7</accession>
<evidence type="ECO:0000256" key="1">
    <source>
        <dbReference type="ARBA" id="ARBA00023015"/>
    </source>
</evidence>
<keyword evidence="6" id="KW-1185">Reference proteome</keyword>
<evidence type="ECO:0000313" key="5">
    <source>
        <dbReference type="EMBL" id="WDE95377.1"/>
    </source>
</evidence>
<dbReference type="InterPro" id="IPR046335">
    <property type="entry name" value="LacI/GalR-like_sensor"/>
</dbReference>
<name>A0ABY7VNX7_9BACT</name>
<dbReference type="SMART" id="SM00342">
    <property type="entry name" value="HTH_ARAC"/>
    <property type="match status" value="1"/>
</dbReference>
<keyword evidence="3" id="KW-0804">Transcription</keyword>
<feature type="domain" description="HTH araC/xylS-type" evidence="4">
    <location>
        <begin position="279"/>
        <end position="378"/>
    </location>
</feature>
<evidence type="ECO:0000256" key="2">
    <source>
        <dbReference type="ARBA" id="ARBA00023125"/>
    </source>
</evidence>
<dbReference type="Gene3D" id="3.40.50.2300">
    <property type="match status" value="2"/>
</dbReference>
<dbReference type="Pfam" id="PF13377">
    <property type="entry name" value="Peripla_BP_3"/>
    <property type="match status" value="1"/>
</dbReference>